<evidence type="ECO:0000256" key="4">
    <source>
        <dbReference type="ARBA" id="ARBA00023284"/>
    </source>
</evidence>
<name>A0ABS7Z638_9SPHI</name>
<gene>
    <name evidence="6" type="ORF">IPZ78_07640</name>
</gene>
<dbReference type="Pfam" id="PF14289">
    <property type="entry name" value="DUF4369"/>
    <property type="match status" value="1"/>
</dbReference>
<dbReference type="RefSeq" id="WP_225552411.1">
    <property type="nucleotide sequence ID" value="NZ_JADEYP010000011.1"/>
</dbReference>
<keyword evidence="2" id="KW-0201">Cytochrome c-type biogenesis</keyword>
<dbReference type="Pfam" id="PF00578">
    <property type="entry name" value="AhpC-TSA"/>
    <property type="match status" value="1"/>
</dbReference>
<dbReference type="PANTHER" id="PTHR42852:SF6">
    <property type="entry name" value="THIOL:DISULFIDE INTERCHANGE PROTEIN DSBE"/>
    <property type="match status" value="1"/>
</dbReference>
<dbReference type="SUPFAM" id="SSF52833">
    <property type="entry name" value="Thioredoxin-like"/>
    <property type="match status" value="1"/>
</dbReference>
<evidence type="ECO:0000256" key="2">
    <source>
        <dbReference type="ARBA" id="ARBA00022748"/>
    </source>
</evidence>
<evidence type="ECO:0000313" key="6">
    <source>
        <dbReference type="EMBL" id="MCA5005022.1"/>
    </source>
</evidence>
<keyword evidence="4" id="KW-0676">Redox-active center</keyword>
<accession>A0ABS7Z638</accession>
<dbReference type="InterPro" id="IPR036249">
    <property type="entry name" value="Thioredoxin-like_sf"/>
</dbReference>
<evidence type="ECO:0000313" key="7">
    <source>
        <dbReference type="Proteomes" id="UP001165302"/>
    </source>
</evidence>
<keyword evidence="3" id="KW-1015">Disulfide bond</keyword>
<dbReference type="Proteomes" id="UP001165302">
    <property type="component" value="Unassembled WGS sequence"/>
</dbReference>
<sequence>MIKYISIIASLFIINVAYSQINIKIVGNVSGNPEGFTKVYFGNQLAKDSAEIINGKFEMSIVENEPGARAISIDYDRGKRRMYSPLVLFFDKSGTIEVQFDIEKGLSSATVGGMKSAVNHFNFVKNRAKVYVGSRKSTLEKFGTTALNKNDKQYEAANTHFEKGLGYGFDSLLTEYFDSESVVSAHLVLNVLASLPIDKSENYYNNLSEAVKKSDAGATLYAKIQGLKNVYIGAVVKNFTLPDAQNKQQEFDKYKGKYILLDFWASWCSPCRASFPRIREIYSKLQGKNFEIVNISIDQNKAAWLKAVEEEGNPWPQLYDDKKISSSFFNVSAIPTCYLIDPTGKIIMKEIGFDSKGGGTIEKKLEEIFSVKF</sequence>
<dbReference type="InterPro" id="IPR025380">
    <property type="entry name" value="DUF4369"/>
</dbReference>
<dbReference type="PROSITE" id="PS51352">
    <property type="entry name" value="THIOREDOXIN_2"/>
    <property type="match status" value="1"/>
</dbReference>
<feature type="domain" description="Thioredoxin" evidence="5">
    <location>
        <begin position="230"/>
        <end position="373"/>
    </location>
</feature>
<comment type="caution">
    <text evidence="6">The sequence shown here is derived from an EMBL/GenBank/DDBJ whole genome shotgun (WGS) entry which is preliminary data.</text>
</comment>
<organism evidence="6 7">
    <name type="scientific">Sphingobacterium bovistauri</name>
    <dbReference type="NCBI Taxonomy" id="2781959"/>
    <lineage>
        <taxon>Bacteria</taxon>
        <taxon>Pseudomonadati</taxon>
        <taxon>Bacteroidota</taxon>
        <taxon>Sphingobacteriia</taxon>
        <taxon>Sphingobacteriales</taxon>
        <taxon>Sphingobacteriaceae</taxon>
        <taxon>Sphingobacterium</taxon>
    </lineage>
</organism>
<reference evidence="6" key="1">
    <citation type="submission" date="2020-10" db="EMBL/GenBank/DDBJ databases">
        <authorList>
            <person name="Lu T."/>
            <person name="Wang Q."/>
            <person name="Han X."/>
        </authorList>
    </citation>
    <scope>NUCLEOTIDE SEQUENCE</scope>
    <source>
        <strain evidence="6">WQ 366</strain>
    </source>
</reference>
<dbReference type="Gene3D" id="3.40.30.10">
    <property type="entry name" value="Glutaredoxin"/>
    <property type="match status" value="1"/>
</dbReference>
<keyword evidence="7" id="KW-1185">Reference proteome</keyword>
<dbReference type="CDD" id="cd02966">
    <property type="entry name" value="TlpA_like_family"/>
    <property type="match status" value="1"/>
</dbReference>
<dbReference type="InterPro" id="IPR050553">
    <property type="entry name" value="Thioredoxin_ResA/DsbE_sf"/>
</dbReference>
<dbReference type="InterPro" id="IPR000866">
    <property type="entry name" value="AhpC/TSA"/>
</dbReference>
<comment type="subcellular location">
    <subcellularLocation>
        <location evidence="1">Cell envelope</location>
    </subcellularLocation>
</comment>
<dbReference type="EMBL" id="JADEYP010000011">
    <property type="protein sequence ID" value="MCA5005022.1"/>
    <property type="molecule type" value="Genomic_DNA"/>
</dbReference>
<evidence type="ECO:0000256" key="3">
    <source>
        <dbReference type="ARBA" id="ARBA00023157"/>
    </source>
</evidence>
<proteinExistence type="predicted"/>
<evidence type="ECO:0000259" key="5">
    <source>
        <dbReference type="PROSITE" id="PS51352"/>
    </source>
</evidence>
<protein>
    <submittedName>
        <fullName evidence="6">AhpC/TSA family protein</fullName>
    </submittedName>
</protein>
<dbReference type="InterPro" id="IPR013766">
    <property type="entry name" value="Thioredoxin_domain"/>
</dbReference>
<evidence type="ECO:0000256" key="1">
    <source>
        <dbReference type="ARBA" id="ARBA00004196"/>
    </source>
</evidence>
<dbReference type="PANTHER" id="PTHR42852">
    <property type="entry name" value="THIOL:DISULFIDE INTERCHANGE PROTEIN DSBE"/>
    <property type="match status" value="1"/>
</dbReference>